<accession>A0A5E7FIT2</accession>
<dbReference type="AlphaFoldDB" id="A0A5E7FIT2"/>
<dbReference type="RefSeq" id="WP_224794138.1">
    <property type="nucleotide sequence ID" value="NZ_CABVHU010000020.1"/>
</dbReference>
<keyword evidence="1" id="KW-1133">Transmembrane helix</keyword>
<protein>
    <submittedName>
        <fullName evidence="2">Uncharacterized protein</fullName>
    </submittedName>
</protein>
<proteinExistence type="predicted"/>
<reference evidence="2 3" key="1">
    <citation type="submission" date="2019-09" db="EMBL/GenBank/DDBJ databases">
        <authorList>
            <person name="Chandra G."/>
            <person name="Truman W A."/>
        </authorList>
    </citation>
    <scope>NUCLEOTIDE SEQUENCE [LARGE SCALE GENOMIC DNA]</scope>
    <source>
        <strain evidence="2">PS833</strain>
    </source>
</reference>
<evidence type="ECO:0000313" key="2">
    <source>
        <dbReference type="EMBL" id="VVO39205.1"/>
    </source>
</evidence>
<evidence type="ECO:0000313" key="3">
    <source>
        <dbReference type="Proteomes" id="UP000409037"/>
    </source>
</evidence>
<sequence length="117" mass="12332">MNSLQDNGYVTALEVEDNQTVRAGNVLFRIDDRDYRAKQRLTATAAMLAGKGMDQAAAARAATSLLGKAVSGQATVIAFDSAFFAVALLFVFAAPMLVAIKIGLGRYAKAHATHTVA</sequence>
<dbReference type="SUPFAM" id="SSF111369">
    <property type="entry name" value="HlyD-like secretion proteins"/>
    <property type="match status" value="1"/>
</dbReference>
<dbReference type="Gene3D" id="2.40.50.100">
    <property type="match status" value="1"/>
</dbReference>
<evidence type="ECO:0000256" key="1">
    <source>
        <dbReference type="SAM" id="Phobius"/>
    </source>
</evidence>
<dbReference type="EMBL" id="CABVHU010000020">
    <property type="protein sequence ID" value="VVO39205.1"/>
    <property type="molecule type" value="Genomic_DNA"/>
</dbReference>
<dbReference type="Proteomes" id="UP000409037">
    <property type="component" value="Unassembled WGS sequence"/>
</dbReference>
<gene>
    <name evidence="2" type="ORF">PS833_05649</name>
</gene>
<keyword evidence="1" id="KW-0812">Transmembrane</keyword>
<feature type="transmembrane region" description="Helical" evidence="1">
    <location>
        <begin position="76"/>
        <end position="100"/>
    </location>
</feature>
<keyword evidence="1" id="KW-0472">Membrane</keyword>
<name>A0A5E7FIT2_PSEFL</name>
<organism evidence="2 3">
    <name type="scientific">Pseudomonas fluorescens</name>
    <dbReference type="NCBI Taxonomy" id="294"/>
    <lineage>
        <taxon>Bacteria</taxon>
        <taxon>Pseudomonadati</taxon>
        <taxon>Pseudomonadota</taxon>
        <taxon>Gammaproteobacteria</taxon>
        <taxon>Pseudomonadales</taxon>
        <taxon>Pseudomonadaceae</taxon>
        <taxon>Pseudomonas</taxon>
    </lineage>
</organism>